<comment type="caution">
    <text evidence="2">The sequence shown here is derived from an EMBL/GenBank/DDBJ whole genome shotgun (WGS) entry which is preliminary data.</text>
</comment>
<evidence type="ECO:0000313" key="2">
    <source>
        <dbReference type="EMBL" id="MCA9383004.1"/>
    </source>
</evidence>
<keyword evidence="1" id="KW-0472">Membrane</keyword>
<reference evidence="2" key="1">
    <citation type="submission" date="2020-04" db="EMBL/GenBank/DDBJ databases">
        <authorList>
            <person name="Zhang T."/>
        </authorList>
    </citation>
    <scope>NUCLEOTIDE SEQUENCE</scope>
    <source>
        <strain evidence="2">HKST-UBA14</strain>
    </source>
</reference>
<reference evidence="2" key="2">
    <citation type="journal article" date="2021" name="Microbiome">
        <title>Successional dynamics and alternative stable states in a saline activated sludge microbial community over 9 years.</title>
        <authorList>
            <person name="Wang Y."/>
            <person name="Ye J."/>
            <person name="Ju F."/>
            <person name="Liu L."/>
            <person name="Boyd J.A."/>
            <person name="Deng Y."/>
            <person name="Parks D.H."/>
            <person name="Jiang X."/>
            <person name="Yin X."/>
            <person name="Woodcroft B.J."/>
            <person name="Tyson G.W."/>
            <person name="Hugenholtz P."/>
            <person name="Polz M.F."/>
            <person name="Zhang T."/>
        </authorList>
    </citation>
    <scope>NUCLEOTIDE SEQUENCE</scope>
    <source>
        <strain evidence="2">HKST-UBA14</strain>
    </source>
</reference>
<keyword evidence="1" id="KW-1133">Transmembrane helix</keyword>
<dbReference type="Proteomes" id="UP000783287">
    <property type="component" value="Unassembled WGS sequence"/>
</dbReference>
<dbReference type="AlphaFoldDB" id="A0A955L4Y7"/>
<accession>A0A955L4Y7</accession>
<feature type="transmembrane region" description="Helical" evidence="1">
    <location>
        <begin position="59"/>
        <end position="79"/>
    </location>
</feature>
<keyword evidence="1" id="KW-0812">Transmembrane</keyword>
<dbReference type="EMBL" id="JAGQLK010000019">
    <property type="protein sequence ID" value="MCA9383004.1"/>
    <property type="molecule type" value="Genomic_DNA"/>
</dbReference>
<gene>
    <name evidence="2" type="ORF">KC909_01440</name>
</gene>
<proteinExistence type="predicted"/>
<name>A0A955L4Y7_9BACT</name>
<evidence type="ECO:0000313" key="3">
    <source>
        <dbReference type="Proteomes" id="UP000783287"/>
    </source>
</evidence>
<feature type="transmembrane region" description="Helical" evidence="1">
    <location>
        <begin position="16"/>
        <end position="38"/>
    </location>
</feature>
<evidence type="ECO:0000256" key="1">
    <source>
        <dbReference type="SAM" id="Phobius"/>
    </source>
</evidence>
<protein>
    <submittedName>
        <fullName evidence="2">Uncharacterized protein</fullName>
    </submittedName>
</protein>
<organism evidence="2 3">
    <name type="scientific">Candidatus Dojkabacteria bacterium</name>
    <dbReference type="NCBI Taxonomy" id="2099670"/>
    <lineage>
        <taxon>Bacteria</taxon>
        <taxon>Candidatus Dojkabacteria</taxon>
    </lineage>
</organism>
<sequence>MFNLSENLIYLKDLSIASLVFALLVVLMFIIFLGVRYTQYNKDTKKLMKDKLVRRAIRDLYVTLALVILSSFTLLLIQFKFGIVW</sequence>